<evidence type="ECO:0000256" key="1">
    <source>
        <dbReference type="SAM" id="MobiDB-lite"/>
    </source>
</evidence>
<evidence type="ECO:0000313" key="2">
    <source>
        <dbReference type="EMBL" id="GJC82470.1"/>
    </source>
</evidence>
<feature type="region of interest" description="Disordered" evidence="1">
    <location>
        <begin position="1"/>
        <end position="52"/>
    </location>
</feature>
<evidence type="ECO:0000313" key="3">
    <source>
        <dbReference type="Proteomes" id="UP001055172"/>
    </source>
</evidence>
<accession>A0AA37GKU8</accession>
<dbReference type="AlphaFoldDB" id="A0AA37GKU8"/>
<reference evidence="2 3" key="1">
    <citation type="submission" date="2021-07" db="EMBL/GenBank/DDBJ databases">
        <title>Genome data of Colletotrichum spaethianum.</title>
        <authorList>
            <person name="Utami Y.D."/>
            <person name="Hiruma K."/>
        </authorList>
    </citation>
    <scope>NUCLEOTIDE SEQUENCE [LARGE SCALE GENOMIC DNA]</scope>
    <source>
        <strain evidence="2 3">MAFF 242679</strain>
    </source>
</reference>
<dbReference type="Proteomes" id="UP001055172">
    <property type="component" value="Unassembled WGS sequence"/>
</dbReference>
<organism evidence="2 3">
    <name type="scientific">Colletotrichum liriopes</name>
    <dbReference type="NCBI Taxonomy" id="708192"/>
    <lineage>
        <taxon>Eukaryota</taxon>
        <taxon>Fungi</taxon>
        <taxon>Dikarya</taxon>
        <taxon>Ascomycota</taxon>
        <taxon>Pezizomycotina</taxon>
        <taxon>Sordariomycetes</taxon>
        <taxon>Hypocreomycetidae</taxon>
        <taxon>Glomerellales</taxon>
        <taxon>Glomerellaceae</taxon>
        <taxon>Colletotrichum</taxon>
        <taxon>Colletotrichum spaethianum species complex</taxon>
    </lineage>
</organism>
<comment type="caution">
    <text evidence="2">The sequence shown here is derived from an EMBL/GenBank/DDBJ whole genome shotgun (WGS) entry which is preliminary data.</text>
</comment>
<protein>
    <submittedName>
        <fullName evidence="2">Uncharacterized protein</fullName>
    </submittedName>
</protein>
<name>A0AA37GKU8_9PEZI</name>
<proteinExistence type="predicted"/>
<sequence length="73" mass="7769">MVAHHSSAAVAYRVPTSSTQPRARPLCVPFVPGQPKAPKPSPDGTCVTHSIEDSEECVSRAKELGVTVDDLKK</sequence>
<keyword evidence="3" id="KW-1185">Reference proteome</keyword>
<dbReference type="EMBL" id="BPPX01000009">
    <property type="protein sequence ID" value="GJC82470.1"/>
    <property type="molecule type" value="Genomic_DNA"/>
</dbReference>
<gene>
    <name evidence="2" type="ORF">ColLi_05308</name>
</gene>